<keyword evidence="3" id="KW-1185">Reference proteome</keyword>
<gene>
    <name evidence="2" type="primary">PARPA_06090.1 scaffold 21287</name>
</gene>
<proteinExistence type="predicted"/>
<protein>
    <submittedName>
        <fullName evidence="2">Uncharacterized protein</fullName>
    </submittedName>
</protein>
<evidence type="ECO:0000313" key="3">
    <source>
        <dbReference type="Proteomes" id="UP000054107"/>
    </source>
</evidence>
<evidence type="ECO:0000313" key="2">
    <source>
        <dbReference type="EMBL" id="CEP12157.1"/>
    </source>
</evidence>
<name>A0A0B7N431_9FUNG</name>
<feature type="region of interest" description="Disordered" evidence="1">
    <location>
        <begin position="63"/>
        <end position="88"/>
    </location>
</feature>
<dbReference type="Proteomes" id="UP000054107">
    <property type="component" value="Unassembled WGS sequence"/>
</dbReference>
<evidence type="ECO:0000256" key="1">
    <source>
        <dbReference type="SAM" id="MobiDB-lite"/>
    </source>
</evidence>
<dbReference type="AlphaFoldDB" id="A0A0B7N431"/>
<organism evidence="2 3">
    <name type="scientific">Parasitella parasitica</name>
    <dbReference type="NCBI Taxonomy" id="35722"/>
    <lineage>
        <taxon>Eukaryota</taxon>
        <taxon>Fungi</taxon>
        <taxon>Fungi incertae sedis</taxon>
        <taxon>Mucoromycota</taxon>
        <taxon>Mucoromycotina</taxon>
        <taxon>Mucoromycetes</taxon>
        <taxon>Mucorales</taxon>
        <taxon>Mucorineae</taxon>
        <taxon>Mucoraceae</taxon>
        <taxon>Parasitella</taxon>
    </lineage>
</organism>
<dbReference type="EMBL" id="LN727569">
    <property type="protein sequence ID" value="CEP12157.1"/>
    <property type="molecule type" value="Genomic_DNA"/>
</dbReference>
<accession>A0A0B7N431</accession>
<sequence length="88" mass="9389">MSQIQVFAASISNNSNSNGTRNNAAIAAAIFIFPTPIQVPTISPVRPASAIVAPMPLPRSFLPSEQPISRAKCKKKAKSKRNLDTILS</sequence>
<reference evidence="2 3" key="1">
    <citation type="submission" date="2014-09" db="EMBL/GenBank/DDBJ databases">
        <authorList>
            <person name="Ellenberger Sabrina"/>
        </authorList>
    </citation>
    <scope>NUCLEOTIDE SEQUENCE [LARGE SCALE GENOMIC DNA]</scope>
    <source>
        <strain evidence="2 3">CBS 412.66</strain>
    </source>
</reference>
<feature type="compositionally biased region" description="Basic residues" evidence="1">
    <location>
        <begin position="71"/>
        <end position="80"/>
    </location>
</feature>